<accession>A2EC39</accession>
<proteinExistence type="predicted"/>
<dbReference type="Gene3D" id="2.60.120.1250">
    <property type="entry name" value="Peptidase M60, enhancin-like domain 1"/>
    <property type="match status" value="1"/>
</dbReference>
<evidence type="ECO:0000313" key="4">
    <source>
        <dbReference type="Proteomes" id="UP000001542"/>
    </source>
</evidence>
<evidence type="ECO:0000256" key="1">
    <source>
        <dbReference type="SAM" id="MobiDB-lite"/>
    </source>
</evidence>
<reference evidence="3" key="1">
    <citation type="submission" date="2006-10" db="EMBL/GenBank/DDBJ databases">
        <authorList>
            <person name="Amadeo P."/>
            <person name="Zhao Q."/>
            <person name="Wortman J."/>
            <person name="Fraser-Liggett C."/>
            <person name="Carlton J."/>
        </authorList>
    </citation>
    <scope>NUCLEOTIDE SEQUENCE</scope>
    <source>
        <strain evidence="3">G3</strain>
    </source>
</reference>
<dbReference type="InterPro" id="IPR035423">
    <property type="entry name" value="M60-like_N"/>
</dbReference>
<evidence type="ECO:0000313" key="3">
    <source>
        <dbReference type="EMBL" id="EAY09814.1"/>
    </source>
</evidence>
<dbReference type="PANTHER" id="PTHR15730">
    <property type="entry name" value="EXPERIMENTAL AUTOIMMUNE PROSTATITIS ANTIGEN 2-RELATED"/>
    <property type="match status" value="1"/>
</dbReference>
<evidence type="ECO:0000259" key="2">
    <source>
        <dbReference type="PROSITE" id="PS51723"/>
    </source>
</evidence>
<gene>
    <name evidence="3" type="ORF">TVAG_138080</name>
</gene>
<dbReference type="CDD" id="cd03143">
    <property type="entry name" value="A4_beta-galactosidase_middle_domain"/>
    <property type="match status" value="1"/>
</dbReference>
<dbReference type="VEuPathDB" id="TrichDB:TVAG_138080"/>
<dbReference type="InterPro" id="IPR031161">
    <property type="entry name" value="Peptidase_M60_dom"/>
</dbReference>
<dbReference type="PANTHER" id="PTHR15730:SF5">
    <property type="entry name" value="SI:CH211-210B2.2-RELATED"/>
    <property type="match status" value="1"/>
</dbReference>
<dbReference type="InParanoid" id="A2EC39"/>
<dbReference type="Gene3D" id="3.40.390.80">
    <property type="entry name" value="Peptidase M60, enhancin-like domain 2"/>
    <property type="match status" value="1"/>
</dbReference>
<dbReference type="Proteomes" id="UP000001542">
    <property type="component" value="Unassembled WGS sequence"/>
</dbReference>
<keyword evidence="4" id="KW-1185">Reference proteome</keyword>
<feature type="region of interest" description="Disordered" evidence="1">
    <location>
        <begin position="18"/>
        <end position="43"/>
    </location>
</feature>
<sequence length="734" mass="82746">MGCIVSTPAKVQPYSYAKKDTKQVSKSTNTGKSSTRVEKSDPNKDYFNQLTDQVNTMKCPPGMSPVVCLNKDSFPVVLSELYLSDEEVVEIQLPIVAASSSDKGRVGCISHIYFLVDTIFLAEDNSIMFYNMMSWLARKNILNTRVLLIGKGATFKESIHSCFLTQGISAHVGTMDSDFSPYAVVVIASDTDLSINRYDQKLRDYVKNGGGLLCLYAPPIDENNQETIMNPFLMEYGLAFSLCVLNPHSSSRNIVSISSCYEMVSYCHLIPMAEDFKYLASQTDLDTAQLDDLVTALRYHVIVCGPNQYDILSDILDQAYNHLVNTGYRTEQGLCPLLSHCIMSTLIPDLVSKLPAKYIKASPDAEDFPGLCPNATVENHELEVRLHEESWISTGLWLPAGSLGEIISDPEDKSIFSIQIGSHTESLLSRQGPWKRWPVVSKTYDIDPSGKTEIASPFGGIVYITVRELNEETDNRVKLKFNGFVRHPRAVIRKPEIWESSKDYQVPWGEMCSKTVIFTLPSDEIRKITDIDKVLEHVDKVVTHVLEFMNASMNRPYRVVFDTQLPGDKTESEYPIVLDIKDLDDIINNYNKPTVAMFELIARVSLLSIREAYFDNLVETAISNLVACIIFNEFFPGFDPNIFKDYNFPPLFAELWVLHQHINQGLIKDLLALSQAPEAPYFDSDEDMWTQFVKDVSVIGKYNFTKLLERVRPIPLNLSKTLAELPNPPIRVCN</sequence>
<dbReference type="VEuPathDB" id="TrichDB:TVAGG3_0269690"/>
<dbReference type="AlphaFoldDB" id="A2EC39"/>
<name>A2EC39_TRIV3</name>
<dbReference type="Pfam" id="PF17291">
    <property type="entry name" value="M60-like_N"/>
    <property type="match status" value="1"/>
</dbReference>
<organism evidence="3 4">
    <name type="scientific">Trichomonas vaginalis (strain ATCC PRA-98 / G3)</name>
    <dbReference type="NCBI Taxonomy" id="412133"/>
    <lineage>
        <taxon>Eukaryota</taxon>
        <taxon>Metamonada</taxon>
        <taxon>Parabasalia</taxon>
        <taxon>Trichomonadida</taxon>
        <taxon>Trichomonadidae</taxon>
        <taxon>Trichomonas</taxon>
    </lineage>
</organism>
<dbReference type="InterPro" id="IPR051244">
    <property type="entry name" value="TCAF"/>
</dbReference>
<dbReference type="KEGG" id="tva:4767741"/>
<dbReference type="eggNOG" id="ENOG502QQUS">
    <property type="taxonomic scope" value="Eukaryota"/>
</dbReference>
<dbReference type="SMART" id="SM01276">
    <property type="entry name" value="M60-like"/>
    <property type="match status" value="1"/>
</dbReference>
<reference evidence="3" key="2">
    <citation type="journal article" date="2007" name="Science">
        <title>Draft genome sequence of the sexually transmitted pathogen Trichomonas vaginalis.</title>
        <authorList>
            <person name="Carlton J.M."/>
            <person name="Hirt R.P."/>
            <person name="Silva J.C."/>
            <person name="Delcher A.L."/>
            <person name="Schatz M."/>
            <person name="Zhao Q."/>
            <person name="Wortman J.R."/>
            <person name="Bidwell S.L."/>
            <person name="Alsmark U.C.M."/>
            <person name="Besteiro S."/>
            <person name="Sicheritz-Ponten T."/>
            <person name="Noel C.J."/>
            <person name="Dacks J.B."/>
            <person name="Foster P.G."/>
            <person name="Simillion C."/>
            <person name="Van de Peer Y."/>
            <person name="Miranda-Saavedra D."/>
            <person name="Barton G.J."/>
            <person name="Westrop G.D."/>
            <person name="Mueller S."/>
            <person name="Dessi D."/>
            <person name="Fiori P.L."/>
            <person name="Ren Q."/>
            <person name="Paulsen I."/>
            <person name="Zhang H."/>
            <person name="Bastida-Corcuera F.D."/>
            <person name="Simoes-Barbosa A."/>
            <person name="Brown M.T."/>
            <person name="Hayes R.D."/>
            <person name="Mukherjee M."/>
            <person name="Okumura C.Y."/>
            <person name="Schneider R."/>
            <person name="Smith A.J."/>
            <person name="Vanacova S."/>
            <person name="Villalvazo M."/>
            <person name="Haas B.J."/>
            <person name="Pertea M."/>
            <person name="Feldblyum T.V."/>
            <person name="Utterback T.R."/>
            <person name="Shu C.L."/>
            <person name="Osoegawa K."/>
            <person name="de Jong P.J."/>
            <person name="Hrdy I."/>
            <person name="Horvathova L."/>
            <person name="Zubacova Z."/>
            <person name="Dolezal P."/>
            <person name="Malik S.B."/>
            <person name="Logsdon J.M. Jr."/>
            <person name="Henze K."/>
            <person name="Gupta A."/>
            <person name="Wang C.C."/>
            <person name="Dunne R.L."/>
            <person name="Upcroft J.A."/>
            <person name="Upcroft P."/>
            <person name="White O."/>
            <person name="Salzberg S.L."/>
            <person name="Tang P."/>
            <person name="Chiu C.-H."/>
            <person name="Lee Y.-S."/>
            <person name="Embley T.M."/>
            <person name="Coombs G.H."/>
            <person name="Mottram J.C."/>
            <person name="Tachezy J."/>
            <person name="Fraser-Liggett C.M."/>
            <person name="Johnson P.J."/>
        </authorList>
    </citation>
    <scope>NUCLEOTIDE SEQUENCE [LARGE SCALE GENOMIC DNA]</scope>
    <source>
        <strain evidence="3">G3</strain>
    </source>
</reference>
<protein>
    <recommendedName>
        <fullName evidence="2">Peptidase M60 domain-containing protein</fullName>
    </recommendedName>
</protein>
<dbReference type="RefSeq" id="XP_001322037.1">
    <property type="nucleotide sequence ID" value="XM_001322002.1"/>
</dbReference>
<dbReference type="EMBL" id="DS113350">
    <property type="protein sequence ID" value="EAY09814.1"/>
    <property type="molecule type" value="Genomic_DNA"/>
</dbReference>
<dbReference type="GO" id="GO:0005886">
    <property type="term" value="C:plasma membrane"/>
    <property type="evidence" value="ECO:0000318"/>
    <property type="project" value="GO_Central"/>
</dbReference>
<dbReference type="PROSITE" id="PS51723">
    <property type="entry name" value="PEPTIDASE_M60"/>
    <property type="match status" value="1"/>
</dbReference>
<feature type="domain" description="Peptidase M60" evidence="2">
    <location>
        <begin position="389"/>
        <end position="703"/>
    </location>
</feature>
<dbReference type="OrthoDB" id="10260387at2759"/>
<feature type="compositionally biased region" description="Polar residues" evidence="1">
    <location>
        <begin position="24"/>
        <end position="34"/>
    </location>
</feature>
<dbReference type="GO" id="GO:0044325">
    <property type="term" value="F:transmembrane transporter binding"/>
    <property type="evidence" value="ECO:0000318"/>
    <property type="project" value="GO_Central"/>
</dbReference>
<dbReference type="Pfam" id="PF13402">
    <property type="entry name" value="Peptidase_M60"/>
    <property type="match status" value="1"/>
</dbReference>